<keyword evidence="5" id="KW-0325">Glycoprotein</keyword>
<dbReference type="Gene3D" id="2.40.70.10">
    <property type="entry name" value="Acid Proteases"/>
    <property type="match status" value="2"/>
</dbReference>
<dbReference type="PANTHER" id="PTHR47967:SF14">
    <property type="entry name" value="EUKARYOTIC ASPARTYL PROTEASE FAMILY PROTEIN"/>
    <property type="match status" value="1"/>
</dbReference>
<dbReference type="GO" id="GO:0005576">
    <property type="term" value="C:extracellular region"/>
    <property type="evidence" value="ECO:0007669"/>
    <property type="project" value="TreeGrafter"/>
</dbReference>
<dbReference type="AlphaFoldDB" id="A0AAV3NLV1"/>
<dbReference type="CDD" id="cd05476">
    <property type="entry name" value="pepsin_A_like_plant"/>
    <property type="match status" value="1"/>
</dbReference>
<evidence type="ECO:0000256" key="4">
    <source>
        <dbReference type="ARBA" id="ARBA00022801"/>
    </source>
</evidence>
<organism evidence="7 8">
    <name type="scientific">Lithospermum erythrorhizon</name>
    <name type="common">Purple gromwell</name>
    <name type="synonym">Lithospermum officinale var. erythrorhizon</name>
    <dbReference type="NCBI Taxonomy" id="34254"/>
    <lineage>
        <taxon>Eukaryota</taxon>
        <taxon>Viridiplantae</taxon>
        <taxon>Streptophyta</taxon>
        <taxon>Embryophyta</taxon>
        <taxon>Tracheophyta</taxon>
        <taxon>Spermatophyta</taxon>
        <taxon>Magnoliopsida</taxon>
        <taxon>eudicotyledons</taxon>
        <taxon>Gunneridae</taxon>
        <taxon>Pentapetalae</taxon>
        <taxon>asterids</taxon>
        <taxon>lamiids</taxon>
        <taxon>Boraginales</taxon>
        <taxon>Boraginaceae</taxon>
        <taxon>Boraginoideae</taxon>
        <taxon>Lithospermeae</taxon>
        <taxon>Lithospermum</taxon>
    </lineage>
</organism>
<keyword evidence="8" id="KW-1185">Reference proteome</keyword>
<accession>A0AAV3NLV1</accession>
<dbReference type="EMBL" id="BAABME010000052">
    <property type="protein sequence ID" value="GAA0139025.1"/>
    <property type="molecule type" value="Genomic_DNA"/>
</dbReference>
<evidence type="ECO:0000256" key="1">
    <source>
        <dbReference type="ARBA" id="ARBA00007447"/>
    </source>
</evidence>
<evidence type="ECO:0000256" key="5">
    <source>
        <dbReference type="ARBA" id="ARBA00023180"/>
    </source>
</evidence>
<proteinExistence type="inferred from homology"/>
<dbReference type="SUPFAM" id="SSF50630">
    <property type="entry name" value="Acid proteases"/>
    <property type="match status" value="1"/>
</dbReference>
<comment type="similarity">
    <text evidence="1">Belongs to the peptidase A1 family.</text>
</comment>
<dbReference type="Proteomes" id="UP001454036">
    <property type="component" value="Unassembled WGS sequence"/>
</dbReference>
<dbReference type="InterPro" id="IPR032861">
    <property type="entry name" value="TAXi_N"/>
</dbReference>
<name>A0AAV3NLV1_LITER</name>
<reference evidence="7 8" key="1">
    <citation type="submission" date="2024-01" db="EMBL/GenBank/DDBJ databases">
        <title>The complete chloroplast genome sequence of Lithospermum erythrorhizon: insights into the phylogenetic relationship among Boraginaceae species and the maternal lineages of purple gromwells.</title>
        <authorList>
            <person name="Okada T."/>
            <person name="Watanabe K."/>
        </authorList>
    </citation>
    <scope>NUCLEOTIDE SEQUENCE [LARGE SCALE GENOMIC DNA]</scope>
</reference>
<evidence type="ECO:0000313" key="8">
    <source>
        <dbReference type="Proteomes" id="UP001454036"/>
    </source>
</evidence>
<dbReference type="Pfam" id="PF14541">
    <property type="entry name" value="TAXi_C"/>
    <property type="match status" value="1"/>
</dbReference>
<dbReference type="InterPro" id="IPR051708">
    <property type="entry name" value="Plant_Aspart_Prot_A1"/>
</dbReference>
<dbReference type="InterPro" id="IPR032799">
    <property type="entry name" value="TAXi_C"/>
</dbReference>
<sequence>MVKMIKIVFFVLCYLATILSAAGGGFKLSLIHRYSVFPIDMTSPIMPTNHGSILLVNISIGEPPLPQLLVMDTGSDLTWVQCPNCNGCHDAIHPTYDPAKSSTFLSKYCNGKDEVCPFQISYVDGAGSSGTLATEKFTFASSDDGIVELPNATFGCATTVKEDILQSNGMLGLSRTAESMFFGSKNLSRFSYCIGNISDPIYKYNKLIVGDGAIIQGDLLPMRPYDVEQNNYFVKLDGISVGKNETNSSNTIYALIDCGTTYTYLVKDLLDVLKKEVNKWILLPEYHYEDYLCYHGDMRRDLTNFPTIKLSLGGKGASLKPDVEGAFFPLLSEEAFCLAFEDAEKSGGDNIIGIKAQQYHNFGFDLEKWTVSFESIDCQLLETL</sequence>
<dbReference type="PANTHER" id="PTHR47967">
    <property type="entry name" value="OS07G0603500 PROTEIN-RELATED"/>
    <property type="match status" value="1"/>
</dbReference>
<dbReference type="InterPro" id="IPR033121">
    <property type="entry name" value="PEPTIDASE_A1"/>
</dbReference>
<dbReference type="PROSITE" id="PS51767">
    <property type="entry name" value="PEPTIDASE_A1"/>
    <property type="match status" value="1"/>
</dbReference>
<dbReference type="GO" id="GO:0004190">
    <property type="term" value="F:aspartic-type endopeptidase activity"/>
    <property type="evidence" value="ECO:0007669"/>
    <property type="project" value="UniProtKB-KW"/>
</dbReference>
<keyword evidence="4" id="KW-0378">Hydrolase</keyword>
<protein>
    <recommendedName>
        <fullName evidence="6">Peptidase A1 domain-containing protein</fullName>
    </recommendedName>
</protein>
<dbReference type="InterPro" id="IPR034161">
    <property type="entry name" value="Pepsin-like_plant"/>
</dbReference>
<evidence type="ECO:0000256" key="3">
    <source>
        <dbReference type="ARBA" id="ARBA00022750"/>
    </source>
</evidence>
<comment type="caution">
    <text evidence="7">The sequence shown here is derived from an EMBL/GenBank/DDBJ whole genome shotgun (WGS) entry which is preliminary data.</text>
</comment>
<keyword evidence="3" id="KW-0064">Aspartyl protease</keyword>
<feature type="domain" description="Peptidase A1" evidence="6">
    <location>
        <begin position="54"/>
        <end position="374"/>
    </location>
</feature>
<dbReference type="GO" id="GO:0006508">
    <property type="term" value="P:proteolysis"/>
    <property type="evidence" value="ECO:0007669"/>
    <property type="project" value="UniProtKB-KW"/>
</dbReference>
<evidence type="ECO:0000256" key="2">
    <source>
        <dbReference type="ARBA" id="ARBA00022670"/>
    </source>
</evidence>
<evidence type="ECO:0000313" key="7">
    <source>
        <dbReference type="EMBL" id="GAA0139025.1"/>
    </source>
</evidence>
<gene>
    <name evidence="7" type="ORF">LIER_00656</name>
</gene>
<dbReference type="Pfam" id="PF14543">
    <property type="entry name" value="TAXi_N"/>
    <property type="match status" value="1"/>
</dbReference>
<evidence type="ECO:0000259" key="6">
    <source>
        <dbReference type="PROSITE" id="PS51767"/>
    </source>
</evidence>
<keyword evidence="2" id="KW-0645">Protease</keyword>
<dbReference type="InterPro" id="IPR021109">
    <property type="entry name" value="Peptidase_aspartic_dom_sf"/>
</dbReference>